<feature type="compositionally biased region" description="Low complexity" evidence="1">
    <location>
        <begin position="75"/>
        <end position="90"/>
    </location>
</feature>
<evidence type="ECO:0000313" key="2">
    <source>
        <dbReference type="EMBL" id="CAK0863032.1"/>
    </source>
</evidence>
<evidence type="ECO:0000313" key="3">
    <source>
        <dbReference type="Proteomes" id="UP001189429"/>
    </source>
</evidence>
<proteinExistence type="predicted"/>
<accession>A0ABN9UU69</accession>
<comment type="caution">
    <text evidence="2">The sequence shown here is derived from an EMBL/GenBank/DDBJ whole genome shotgun (WGS) entry which is preliminary data.</text>
</comment>
<reference evidence="2" key="1">
    <citation type="submission" date="2023-10" db="EMBL/GenBank/DDBJ databases">
        <authorList>
            <person name="Chen Y."/>
            <person name="Shah S."/>
            <person name="Dougan E. K."/>
            <person name="Thang M."/>
            <person name="Chan C."/>
        </authorList>
    </citation>
    <scope>NUCLEOTIDE SEQUENCE [LARGE SCALE GENOMIC DNA]</scope>
</reference>
<keyword evidence="3" id="KW-1185">Reference proteome</keyword>
<gene>
    <name evidence="2" type="ORF">PCOR1329_LOCUS51301</name>
</gene>
<feature type="region of interest" description="Disordered" evidence="1">
    <location>
        <begin position="60"/>
        <end position="125"/>
    </location>
</feature>
<organism evidence="2 3">
    <name type="scientific">Prorocentrum cordatum</name>
    <dbReference type="NCBI Taxonomy" id="2364126"/>
    <lineage>
        <taxon>Eukaryota</taxon>
        <taxon>Sar</taxon>
        <taxon>Alveolata</taxon>
        <taxon>Dinophyceae</taxon>
        <taxon>Prorocentrales</taxon>
        <taxon>Prorocentraceae</taxon>
        <taxon>Prorocentrum</taxon>
    </lineage>
</organism>
<feature type="non-terminal residue" evidence="2">
    <location>
        <position position="125"/>
    </location>
</feature>
<dbReference type="Proteomes" id="UP001189429">
    <property type="component" value="Unassembled WGS sequence"/>
</dbReference>
<name>A0ABN9UU69_9DINO</name>
<sequence>MEFLDMSSLPDFDSGAVDWSAMPPIGAFMGGKGMPLPQAPIGLQPPGFWQPWGERYQPPPLVFTSETPRWPPRRCPSWPARRPRWRPASWTTSACQRAARARRRARARARAADGRTSTGERTRAA</sequence>
<feature type="compositionally biased region" description="Basic and acidic residues" evidence="1">
    <location>
        <begin position="110"/>
        <end position="125"/>
    </location>
</feature>
<dbReference type="EMBL" id="CAUYUJ010016221">
    <property type="protein sequence ID" value="CAK0863032.1"/>
    <property type="molecule type" value="Genomic_DNA"/>
</dbReference>
<feature type="compositionally biased region" description="Basic residues" evidence="1">
    <location>
        <begin position="99"/>
        <end position="109"/>
    </location>
</feature>
<evidence type="ECO:0000256" key="1">
    <source>
        <dbReference type="SAM" id="MobiDB-lite"/>
    </source>
</evidence>
<protein>
    <submittedName>
        <fullName evidence="2">Uncharacterized protein</fullName>
    </submittedName>
</protein>